<evidence type="ECO:0000256" key="1">
    <source>
        <dbReference type="SAM" id="MobiDB-lite"/>
    </source>
</evidence>
<dbReference type="EMBL" id="CP000530">
    <property type="protein sequence ID" value="ABM39442.1"/>
    <property type="molecule type" value="Genomic_DNA"/>
</dbReference>
<reference evidence="3" key="1">
    <citation type="journal article" date="2009" name="Environ. Microbiol.">
        <title>The genome of Polaromonas naphthalenivorans strain CJ2, isolated from coal tar-contaminated sediment, reveals physiological and metabolic versatility and evolution through extensive horizontal gene transfer.</title>
        <authorList>
            <person name="Yagi J.M."/>
            <person name="Sims D."/>
            <person name="Brettin T."/>
            <person name="Bruce D."/>
            <person name="Madsen E.L."/>
        </authorList>
    </citation>
    <scope>NUCLEOTIDE SEQUENCE [LARGE SCALE GENOMIC DNA]</scope>
    <source>
        <strain evidence="3">CJ2</strain>
        <plasmid evidence="3">Plasmid pPNAP01</plasmid>
    </source>
</reference>
<dbReference type="KEGG" id="pna:Pnap_4155"/>
<proteinExistence type="predicted"/>
<geneLocation type="plasmid" evidence="2 3">
    <name>pPNAP01</name>
</geneLocation>
<feature type="region of interest" description="Disordered" evidence="1">
    <location>
        <begin position="1"/>
        <end position="20"/>
    </location>
</feature>
<keyword evidence="3" id="KW-1185">Reference proteome</keyword>
<dbReference type="AlphaFoldDB" id="A1VUW4"/>
<feature type="compositionally biased region" description="Polar residues" evidence="1">
    <location>
        <begin position="1"/>
        <end position="10"/>
    </location>
</feature>
<feature type="compositionally biased region" description="Basic and acidic residues" evidence="1">
    <location>
        <begin position="56"/>
        <end position="65"/>
    </location>
</feature>
<evidence type="ECO:0000313" key="3">
    <source>
        <dbReference type="Proteomes" id="UP000000644"/>
    </source>
</evidence>
<name>A1VUW4_POLNA</name>
<feature type="region of interest" description="Disordered" evidence="1">
    <location>
        <begin position="108"/>
        <end position="183"/>
    </location>
</feature>
<dbReference type="HOGENOM" id="CLU_1473921_0_0_4"/>
<sequence length="183" mass="19450">MPPSFLSSSPAKDRASEGLAVKEASAGLVRPTASGEDSALRALTARHRWLRSREKAMNLGKDEQRPMGQGCAETNAARQAPLRAKGTPSWMSVGRSGVACSAVFEGRQTECGGDGLSSRSPGGKAQRAGRERRDGRRHQGSKPDGHDSTRGMGQRPRARRRNAEMPGLRETGGISSQSRGSTP</sequence>
<keyword evidence="2" id="KW-0614">Plasmid</keyword>
<evidence type="ECO:0000313" key="2">
    <source>
        <dbReference type="EMBL" id="ABM39442.1"/>
    </source>
</evidence>
<accession>A1VUW4</accession>
<dbReference type="Proteomes" id="UP000000644">
    <property type="component" value="Plasmid pPNAP01"/>
</dbReference>
<organism evidence="2 3">
    <name type="scientific">Polaromonas naphthalenivorans (strain CJ2)</name>
    <dbReference type="NCBI Taxonomy" id="365044"/>
    <lineage>
        <taxon>Bacteria</taxon>
        <taxon>Pseudomonadati</taxon>
        <taxon>Pseudomonadota</taxon>
        <taxon>Betaproteobacteria</taxon>
        <taxon>Burkholderiales</taxon>
        <taxon>Comamonadaceae</taxon>
        <taxon>Polaromonas</taxon>
    </lineage>
</organism>
<protein>
    <submittedName>
        <fullName evidence="2">Uncharacterized protein</fullName>
    </submittedName>
</protein>
<feature type="compositionally biased region" description="Polar residues" evidence="1">
    <location>
        <begin position="173"/>
        <end position="183"/>
    </location>
</feature>
<feature type="region of interest" description="Disordered" evidence="1">
    <location>
        <begin position="56"/>
        <end position="93"/>
    </location>
</feature>
<gene>
    <name evidence="2" type="ordered locus">Pnap_4155</name>
</gene>